<dbReference type="EMBL" id="MF788070">
    <property type="protein sequence ID" value="AUF80340.1"/>
    <property type="molecule type" value="Genomic_DNA"/>
</dbReference>
<dbReference type="RefSeq" id="WP_117030962.1">
    <property type="nucleotide sequence ID" value="NZ_CP172773.1"/>
</dbReference>
<keyword evidence="1" id="KW-0614">Plasmid</keyword>
<name>A0A2H4ZGH2_RAOOR</name>
<geneLocation type="plasmid" evidence="1">
    <name>p23141-2</name>
</geneLocation>
<proteinExistence type="predicted"/>
<evidence type="ECO:0000313" key="1">
    <source>
        <dbReference type="EMBL" id="AUF80340.1"/>
    </source>
</evidence>
<dbReference type="AlphaFoldDB" id="A0A2H4ZGH2"/>
<sequence>MTHSKIFSKAWKLARRGAKKYGGNVKSYFAESLRTIHAANAIDATINQSRFEALAGQPELTREDAIELASYQAAEAKASFMRTLQAEQEERHKEMVALVAELSIASRNAIICNSYTRGIVILKL</sequence>
<organism evidence="1">
    <name type="scientific">Raoultella ornithinolytica</name>
    <name type="common">Klebsiella ornithinolytica</name>
    <dbReference type="NCBI Taxonomy" id="54291"/>
    <lineage>
        <taxon>Bacteria</taxon>
        <taxon>Pseudomonadati</taxon>
        <taxon>Pseudomonadota</taxon>
        <taxon>Gammaproteobacteria</taxon>
        <taxon>Enterobacterales</taxon>
        <taxon>Enterobacteriaceae</taxon>
        <taxon>Klebsiella/Raoultella group</taxon>
        <taxon>Raoultella</taxon>
    </lineage>
</organism>
<reference evidence="1" key="1">
    <citation type="submission" date="2017-08" db="EMBL/GenBank/DDBJ databases">
        <title>Complete sequence of p23141-1.</title>
        <authorList>
            <person name="Feng J."/>
            <person name="Yin Z."/>
            <person name="Zeng L."/>
            <person name="Jiang X."/>
            <person name="Zhan Z."/>
            <person name="Luo W."/>
            <person name="Zhao Y."/>
            <person name="Zhou D."/>
        </authorList>
    </citation>
    <scope>NUCLEOTIDE SEQUENCE</scope>
    <source>
        <strain evidence="1">23141</strain>
        <plasmid evidence="1">p23141-2</plasmid>
    </source>
</reference>
<protein>
    <submittedName>
        <fullName evidence="1">Uncharacterized protein</fullName>
    </submittedName>
</protein>
<accession>A0A2H4ZGH2</accession>
<dbReference type="InterPro" id="IPR010878">
    <property type="entry name" value="Gp111"/>
</dbReference>
<dbReference type="Pfam" id="PF07410">
    <property type="entry name" value="Phage_Gp111"/>
    <property type="match status" value="1"/>
</dbReference>